<feature type="non-terminal residue" evidence="2">
    <location>
        <position position="1"/>
    </location>
</feature>
<evidence type="ECO:0000256" key="1">
    <source>
        <dbReference type="SAM" id="MobiDB-lite"/>
    </source>
</evidence>
<protein>
    <recommendedName>
        <fullName evidence="4">Secreted protein</fullName>
    </recommendedName>
</protein>
<feature type="region of interest" description="Disordered" evidence="1">
    <location>
        <begin position="55"/>
        <end position="77"/>
    </location>
</feature>
<evidence type="ECO:0008006" key="4">
    <source>
        <dbReference type="Google" id="ProtNLM"/>
    </source>
</evidence>
<proteinExistence type="predicted"/>
<gene>
    <name evidence="2" type="ORF">DUNSADRAFT_15072</name>
</gene>
<feature type="compositionally biased region" description="Low complexity" evidence="1">
    <location>
        <begin position="57"/>
        <end position="77"/>
    </location>
</feature>
<comment type="caution">
    <text evidence="2">The sequence shown here is derived from an EMBL/GenBank/DDBJ whole genome shotgun (WGS) entry which is preliminary data.</text>
</comment>
<dbReference type="Proteomes" id="UP000815325">
    <property type="component" value="Unassembled WGS sequence"/>
</dbReference>
<evidence type="ECO:0000313" key="3">
    <source>
        <dbReference type="Proteomes" id="UP000815325"/>
    </source>
</evidence>
<accession>A0ABQ7G645</accession>
<reference evidence="2" key="1">
    <citation type="submission" date="2017-08" db="EMBL/GenBank/DDBJ databases">
        <authorList>
            <person name="Polle J.E."/>
            <person name="Barry K."/>
            <person name="Cushman J."/>
            <person name="Schmutz J."/>
            <person name="Tran D."/>
            <person name="Hathwaick L.T."/>
            <person name="Yim W.C."/>
            <person name="Jenkins J."/>
            <person name="Mckie-Krisberg Z.M."/>
            <person name="Prochnik S."/>
            <person name="Lindquist E."/>
            <person name="Dockter R.B."/>
            <person name="Adam C."/>
            <person name="Molina H."/>
            <person name="Bunkerborg J."/>
            <person name="Jin E."/>
            <person name="Buchheim M."/>
            <person name="Magnuson J."/>
        </authorList>
    </citation>
    <scope>NUCLEOTIDE SEQUENCE</scope>
    <source>
        <strain evidence="2">CCAP 19/18</strain>
    </source>
</reference>
<sequence length="96" mass="9880">TSYSLCCKLSISTSFTLRFIKARSRLLCRYDSCICGFLSSHASASLLDRSACSDLTSPASSASPSCSASSSPSACSASSCCSACLRFLLSPLRGGG</sequence>
<evidence type="ECO:0000313" key="2">
    <source>
        <dbReference type="EMBL" id="KAF5830053.1"/>
    </source>
</evidence>
<keyword evidence="3" id="KW-1185">Reference proteome</keyword>
<name>A0ABQ7G645_DUNSA</name>
<organism evidence="2 3">
    <name type="scientific">Dunaliella salina</name>
    <name type="common">Green alga</name>
    <name type="synonym">Protococcus salinus</name>
    <dbReference type="NCBI Taxonomy" id="3046"/>
    <lineage>
        <taxon>Eukaryota</taxon>
        <taxon>Viridiplantae</taxon>
        <taxon>Chlorophyta</taxon>
        <taxon>core chlorophytes</taxon>
        <taxon>Chlorophyceae</taxon>
        <taxon>CS clade</taxon>
        <taxon>Chlamydomonadales</taxon>
        <taxon>Dunaliellaceae</taxon>
        <taxon>Dunaliella</taxon>
    </lineage>
</organism>
<dbReference type="EMBL" id="MU070083">
    <property type="protein sequence ID" value="KAF5830053.1"/>
    <property type="molecule type" value="Genomic_DNA"/>
</dbReference>